<organism evidence="2 3">
    <name type="scientific">Hyphomonas pacifica</name>
    <dbReference type="NCBI Taxonomy" id="1280941"/>
    <lineage>
        <taxon>Bacteria</taxon>
        <taxon>Pseudomonadati</taxon>
        <taxon>Pseudomonadota</taxon>
        <taxon>Alphaproteobacteria</taxon>
        <taxon>Hyphomonadales</taxon>
        <taxon>Hyphomonadaceae</taxon>
        <taxon>Hyphomonas</taxon>
    </lineage>
</organism>
<evidence type="ECO:0000313" key="3">
    <source>
        <dbReference type="Proteomes" id="UP000249123"/>
    </source>
</evidence>
<dbReference type="RefSeq" id="WP_112063399.1">
    <property type="nucleotide sequence ID" value="NZ_AWFB01000078.1"/>
</dbReference>
<reference evidence="2 3" key="1">
    <citation type="submission" date="2013-04" db="EMBL/GenBank/DDBJ databases">
        <title>Hyphomonas sp. T24B3 Genome Sequencing.</title>
        <authorList>
            <person name="Lai Q."/>
            <person name="Shao Z."/>
        </authorList>
    </citation>
    <scope>NUCLEOTIDE SEQUENCE [LARGE SCALE GENOMIC DNA]</scope>
    <source>
        <strain evidence="2 3">T24B3</strain>
    </source>
</reference>
<protein>
    <recommendedName>
        <fullName evidence="4">Terminase small subunit</fullName>
    </recommendedName>
</protein>
<sequence>MADQSDLMSIKACADALSAAGDKLSRQALSKYCDQYELKKTRRGRVVVSFSEVQAHRAKNYTREIMSGGKKIPSIPRASTASRPDTQEAGDVVQISAAHRLKEAQAETAELDLAQKRDQLVLIDEVTAGISDTIVTFRQQLFQAIPDAAQQLAAELRLPNEEERLIRAAMKAMIREGLDGFVRAVANQNAHLSGSGSEARERERIDALSVMAAKLRARPERYIGLLKERYG</sequence>
<name>A0A8B2PFQ4_9PROT</name>
<gene>
    <name evidence="2" type="ORF">HY3_05705</name>
</gene>
<evidence type="ECO:0000256" key="1">
    <source>
        <dbReference type="SAM" id="MobiDB-lite"/>
    </source>
</evidence>
<proteinExistence type="predicted"/>
<evidence type="ECO:0008006" key="4">
    <source>
        <dbReference type="Google" id="ProtNLM"/>
    </source>
</evidence>
<keyword evidence="3" id="KW-1185">Reference proteome</keyword>
<dbReference type="AlphaFoldDB" id="A0A8B2PFQ4"/>
<dbReference type="Proteomes" id="UP000249123">
    <property type="component" value="Unassembled WGS sequence"/>
</dbReference>
<comment type="caution">
    <text evidence="2">The sequence shown here is derived from an EMBL/GenBank/DDBJ whole genome shotgun (WGS) entry which is preliminary data.</text>
</comment>
<feature type="region of interest" description="Disordered" evidence="1">
    <location>
        <begin position="69"/>
        <end position="89"/>
    </location>
</feature>
<evidence type="ECO:0000313" key="2">
    <source>
        <dbReference type="EMBL" id="RAN30645.1"/>
    </source>
</evidence>
<dbReference type="EMBL" id="AWFB01000078">
    <property type="protein sequence ID" value="RAN30645.1"/>
    <property type="molecule type" value="Genomic_DNA"/>
</dbReference>
<accession>A0A8B2PFQ4</accession>